<dbReference type="EMBL" id="LNQE01001884">
    <property type="protein sequence ID" value="KUG03340.1"/>
    <property type="molecule type" value="Genomic_DNA"/>
</dbReference>
<organism evidence="1">
    <name type="scientific">hydrocarbon metagenome</name>
    <dbReference type="NCBI Taxonomy" id="938273"/>
    <lineage>
        <taxon>unclassified sequences</taxon>
        <taxon>metagenomes</taxon>
        <taxon>ecological metagenomes</taxon>
    </lineage>
</organism>
<accession>A0A0W8E3W2</accession>
<comment type="caution">
    <text evidence="1">The sequence shown here is derived from an EMBL/GenBank/DDBJ whole genome shotgun (WGS) entry which is preliminary data.</text>
</comment>
<gene>
    <name evidence="1" type="ORF">ASZ90_019262</name>
</gene>
<dbReference type="AlphaFoldDB" id="A0A0W8E3W2"/>
<reference evidence="1" key="1">
    <citation type="journal article" date="2015" name="Proc. Natl. Acad. Sci. U.S.A.">
        <title>Networks of energetic and metabolic interactions define dynamics in microbial communities.</title>
        <authorList>
            <person name="Embree M."/>
            <person name="Liu J.K."/>
            <person name="Al-Bassam M.M."/>
            <person name="Zengler K."/>
        </authorList>
    </citation>
    <scope>NUCLEOTIDE SEQUENCE</scope>
</reference>
<sequence>MKDIVITDRWKFSSDTPGKGTRQLAVFSHTCYFHRLPLLICQYHQINLLNFARLLHGISPCK</sequence>
<protein>
    <submittedName>
        <fullName evidence="1">Uncharacterized protein</fullName>
    </submittedName>
</protein>
<name>A0A0W8E3W2_9ZZZZ</name>
<proteinExistence type="predicted"/>
<evidence type="ECO:0000313" key="1">
    <source>
        <dbReference type="EMBL" id="KUG03340.1"/>
    </source>
</evidence>